<evidence type="ECO:0000313" key="3">
    <source>
        <dbReference type="EMBL" id="QLI05005.1"/>
    </source>
</evidence>
<dbReference type="RefSeq" id="WP_240156146.1">
    <property type="nucleotide sequence ID" value="NZ_CP049075.1"/>
</dbReference>
<protein>
    <submittedName>
        <fullName evidence="3">Toxin-antitoxin system, toxin component, RelE/ParE family</fullName>
    </submittedName>
</protein>
<dbReference type="EMBL" id="CP049075">
    <property type="protein sequence ID" value="QLI05005.1"/>
    <property type="molecule type" value="Genomic_DNA"/>
</dbReference>
<dbReference type="PANTHER" id="PTHR35601:SF1">
    <property type="entry name" value="TOXIN RELE"/>
    <property type="match status" value="1"/>
</dbReference>
<dbReference type="Proteomes" id="UP000509414">
    <property type="component" value="Chromosome"/>
</dbReference>
<dbReference type="PANTHER" id="PTHR35601">
    <property type="entry name" value="TOXIN RELE"/>
    <property type="match status" value="1"/>
</dbReference>
<gene>
    <name evidence="3" type="ORF">CINF_0476</name>
</gene>
<name>A0A7H9CI20_9BACT</name>
<evidence type="ECO:0000256" key="1">
    <source>
        <dbReference type="ARBA" id="ARBA00006226"/>
    </source>
</evidence>
<comment type="similarity">
    <text evidence="1">Belongs to the RelE toxin family.</text>
</comment>
<evidence type="ECO:0000313" key="4">
    <source>
        <dbReference type="Proteomes" id="UP000509414"/>
    </source>
</evidence>
<dbReference type="Gene3D" id="3.30.2310.20">
    <property type="entry name" value="RelE-like"/>
    <property type="match status" value="1"/>
</dbReference>
<dbReference type="InterPro" id="IPR035093">
    <property type="entry name" value="RelE/ParE_toxin_dom_sf"/>
</dbReference>
<keyword evidence="4" id="KW-1185">Reference proteome</keyword>
<dbReference type="SUPFAM" id="SSF143011">
    <property type="entry name" value="RelE-like"/>
    <property type="match status" value="1"/>
</dbReference>
<dbReference type="InterPro" id="IPR007712">
    <property type="entry name" value="RelE/ParE_toxin"/>
</dbReference>
<dbReference type="KEGG" id="cinf:CINF_0476"/>
<reference evidence="3 4" key="1">
    <citation type="submission" date="2020-02" db="EMBL/GenBank/DDBJ databases">
        <title>Complete genome sequence of the novel Campylobacter species Candidatus Campylobacter infans.</title>
        <authorList>
            <person name="Duim B."/>
            <person name="Zomer A."/>
            <person name="van der Graaf L."/>
            <person name="Wagenaar J."/>
        </authorList>
    </citation>
    <scope>NUCLEOTIDE SEQUENCE [LARGE SCALE GENOMIC DNA]</scope>
    <source>
        <strain evidence="3 4">19S00001</strain>
    </source>
</reference>
<keyword evidence="2" id="KW-1277">Toxin-antitoxin system</keyword>
<dbReference type="AlphaFoldDB" id="A0A7H9CI20"/>
<evidence type="ECO:0000256" key="2">
    <source>
        <dbReference type="ARBA" id="ARBA00022649"/>
    </source>
</evidence>
<organism evidence="3 4">
    <name type="scientific">Candidatus Campylobacter infans</name>
    <dbReference type="NCBI Taxonomy" id="2561898"/>
    <lineage>
        <taxon>Bacteria</taxon>
        <taxon>Pseudomonadati</taxon>
        <taxon>Campylobacterota</taxon>
        <taxon>Epsilonproteobacteria</taxon>
        <taxon>Campylobacterales</taxon>
        <taxon>Campylobacteraceae</taxon>
        <taxon>Campylobacter</taxon>
    </lineage>
</organism>
<sequence>MHYEIQLTKQVLKFLNKLEKSTPSEHSKIVIFLNEKLSTSDNPCKLPNAKRLTGFADNRWRWRLGDYRIVAKIVDGEFKIIEIIKISKRDESTYKNLK</sequence>
<accession>A0A7H9CI20</accession>
<proteinExistence type="inferred from homology"/>
<dbReference type="Pfam" id="PF05016">
    <property type="entry name" value="ParE_toxin"/>
    <property type="match status" value="1"/>
</dbReference>